<dbReference type="PANTHER" id="PTHR23422:SF11">
    <property type="entry name" value="DIPEPTIDYL PEPTIDASE 3"/>
    <property type="match status" value="1"/>
</dbReference>
<dbReference type="GO" id="GO:0008239">
    <property type="term" value="F:dipeptidyl-peptidase activity"/>
    <property type="evidence" value="ECO:0007669"/>
    <property type="project" value="UniProtKB-EC"/>
</dbReference>
<dbReference type="Gene3D" id="3.30.540.30">
    <property type="match status" value="1"/>
</dbReference>
<dbReference type="AlphaFoldDB" id="A0A7S3IRZ9"/>
<evidence type="ECO:0000256" key="14">
    <source>
        <dbReference type="ARBA" id="ARBA00032119"/>
    </source>
</evidence>
<comment type="catalytic activity">
    <reaction evidence="1">
        <text>Release of an N-terminal dipeptide from a peptide comprising four or more residues, with broad specificity. Also acts on dipeptidyl 2-naphthylamides.</text>
        <dbReference type="EC" id="3.4.14.4"/>
    </reaction>
</comment>
<comment type="cofactor">
    <cofactor evidence="2">
        <name>Zn(2+)</name>
        <dbReference type="ChEBI" id="CHEBI:29105"/>
    </cofactor>
</comment>
<keyword evidence="7" id="KW-0963">Cytoplasm</keyword>
<dbReference type="Pfam" id="PF03571">
    <property type="entry name" value="Peptidase_M49"/>
    <property type="match status" value="1"/>
</dbReference>
<evidence type="ECO:0000256" key="5">
    <source>
        <dbReference type="ARBA" id="ARBA00012063"/>
    </source>
</evidence>
<dbReference type="GO" id="GO:0004177">
    <property type="term" value="F:aminopeptidase activity"/>
    <property type="evidence" value="ECO:0007669"/>
    <property type="project" value="UniProtKB-KW"/>
</dbReference>
<evidence type="ECO:0000256" key="1">
    <source>
        <dbReference type="ARBA" id="ARBA00001336"/>
    </source>
</evidence>
<evidence type="ECO:0000256" key="8">
    <source>
        <dbReference type="ARBA" id="ARBA00022670"/>
    </source>
</evidence>
<proteinExistence type="inferred from homology"/>
<dbReference type="GO" id="GO:0005737">
    <property type="term" value="C:cytoplasm"/>
    <property type="evidence" value="ECO:0007669"/>
    <property type="project" value="UniProtKB-SubCell"/>
</dbReference>
<evidence type="ECO:0000256" key="12">
    <source>
        <dbReference type="ARBA" id="ARBA00023049"/>
    </source>
</evidence>
<dbReference type="InterPro" id="IPR039461">
    <property type="entry name" value="Peptidase_M49"/>
</dbReference>
<organism evidence="15">
    <name type="scientific">Strombidium inclinatum</name>
    <dbReference type="NCBI Taxonomy" id="197538"/>
    <lineage>
        <taxon>Eukaryota</taxon>
        <taxon>Sar</taxon>
        <taxon>Alveolata</taxon>
        <taxon>Ciliophora</taxon>
        <taxon>Intramacronucleata</taxon>
        <taxon>Spirotrichea</taxon>
        <taxon>Oligotrichia</taxon>
        <taxon>Strombidiidae</taxon>
        <taxon>Strombidium</taxon>
    </lineage>
</organism>
<comment type="subcellular location">
    <subcellularLocation>
        <location evidence="3">Cytoplasm</location>
    </subcellularLocation>
</comment>
<evidence type="ECO:0000256" key="3">
    <source>
        <dbReference type="ARBA" id="ARBA00004496"/>
    </source>
</evidence>
<keyword evidence="11" id="KW-0862">Zinc</keyword>
<dbReference type="FunFam" id="3.30.540.30:FF:000001">
    <property type="entry name" value="Dipeptidyl peptidase 3"/>
    <property type="match status" value="1"/>
</dbReference>
<keyword evidence="8" id="KW-0645">Protease</keyword>
<reference evidence="15" key="1">
    <citation type="submission" date="2021-01" db="EMBL/GenBank/DDBJ databases">
        <authorList>
            <person name="Corre E."/>
            <person name="Pelletier E."/>
            <person name="Niang G."/>
            <person name="Scheremetjew M."/>
            <person name="Finn R."/>
            <person name="Kale V."/>
            <person name="Holt S."/>
            <person name="Cochrane G."/>
            <person name="Meng A."/>
            <person name="Brown T."/>
            <person name="Cohen L."/>
        </authorList>
    </citation>
    <scope>NUCLEOTIDE SEQUENCE</scope>
    <source>
        <strain evidence="15">S3</strain>
    </source>
</reference>
<evidence type="ECO:0000256" key="9">
    <source>
        <dbReference type="ARBA" id="ARBA00022723"/>
    </source>
</evidence>
<evidence type="ECO:0000256" key="7">
    <source>
        <dbReference type="ARBA" id="ARBA00022490"/>
    </source>
</evidence>
<evidence type="ECO:0000313" key="15">
    <source>
        <dbReference type="EMBL" id="CAE0329628.1"/>
    </source>
</evidence>
<dbReference type="GO" id="GO:0046872">
    <property type="term" value="F:metal ion binding"/>
    <property type="evidence" value="ECO:0007669"/>
    <property type="project" value="UniProtKB-KW"/>
</dbReference>
<sequence>MGWIETYIDPENTRGYFEGWVAIVNKDQSKKFGDLVAASEEIIPLFPWPKEMEKDSFLAPDFTSLEVVTFATNGCPLGINIPNYDDIRESEGFKNVYLGNSMPNLQGIKVQFATEEQAALLQQNTLRCYQLHVGCHELLGHGVGKLTYRNADGSTPKFTDPISGEEFESCYEENETWNSKFGEISASYEECRADTAGFFLCTFKKVYNIFGFEDEDVDTLLWVNIMNQLRKGCLGIKLYNPELKKWGQAHTQGAFVLTQWIYQNQKSKIVDFEIIGDDEDFRIHLNKENLVKEGKDLITKLLLVLQTYKSSGCIEKARAFYAKYSEVSDFFIRVRNIVQKNMRPRRLELFNNLQRYSEEAIEPVLYPENQQAIIQSYAERYRFDKDLYTQVKSEWDAHKADLRV</sequence>
<keyword evidence="12" id="KW-0482">Metalloprotease</keyword>
<dbReference type="GO" id="GO:0006508">
    <property type="term" value="P:proteolysis"/>
    <property type="evidence" value="ECO:0007669"/>
    <property type="project" value="UniProtKB-KW"/>
</dbReference>
<comment type="similarity">
    <text evidence="4">Belongs to the peptidase M49 family.</text>
</comment>
<gene>
    <name evidence="15" type="ORF">SINC0208_LOCUS10258</name>
</gene>
<dbReference type="EC" id="3.4.14.4" evidence="5"/>
<name>A0A7S3IRZ9_9SPIT</name>
<evidence type="ECO:0000256" key="13">
    <source>
        <dbReference type="ARBA" id="ARBA00031288"/>
    </source>
</evidence>
<dbReference type="GO" id="GO:0008237">
    <property type="term" value="F:metallopeptidase activity"/>
    <property type="evidence" value="ECO:0007669"/>
    <property type="project" value="UniProtKB-KW"/>
</dbReference>
<accession>A0A7S3IRZ9</accession>
<evidence type="ECO:0000256" key="6">
    <source>
        <dbReference type="ARBA" id="ARBA00022438"/>
    </source>
</evidence>
<evidence type="ECO:0000256" key="2">
    <source>
        <dbReference type="ARBA" id="ARBA00001947"/>
    </source>
</evidence>
<keyword evidence="9" id="KW-0479">Metal-binding</keyword>
<protein>
    <recommendedName>
        <fullName evidence="5">dipeptidyl-peptidase III</fullName>
        <ecNumber evidence="5">3.4.14.4</ecNumber>
    </recommendedName>
    <alternativeName>
        <fullName evidence="13">Dipeptidyl aminopeptidase III</fullName>
    </alternativeName>
    <alternativeName>
        <fullName evidence="14">Dipeptidyl peptidase III</fullName>
    </alternativeName>
</protein>
<evidence type="ECO:0000256" key="10">
    <source>
        <dbReference type="ARBA" id="ARBA00022801"/>
    </source>
</evidence>
<evidence type="ECO:0000256" key="4">
    <source>
        <dbReference type="ARBA" id="ARBA00010200"/>
    </source>
</evidence>
<keyword evidence="10" id="KW-0378">Hydrolase</keyword>
<dbReference type="PANTHER" id="PTHR23422">
    <property type="entry name" value="DIPEPTIDYL PEPTIDASE III-RELATED"/>
    <property type="match status" value="1"/>
</dbReference>
<keyword evidence="6" id="KW-0031">Aminopeptidase</keyword>
<dbReference type="EMBL" id="HBIH01025574">
    <property type="protein sequence ID" value="CAE0329628.1"/>
    <property type="molecule type" value="Transcribed_RNA"/>
</dbReference>
<evidence type="ECO:0000256" key="11">
    <source>
        <dbReference type="ARBA" id="ARBA00022833"/>
    </source>
</evidence>